<evidence type="ECO:0000256" key="1">
    <source>
        <dbReference type="SAM" id="SignalP"/>
    </source>
</evidence>
<dbReference type="EMBL" id="CP101637">
    <property type="protein sequence ID" value="WMT81306.1"/>
    <property type="molecule type" value="Genomic_DNA"/>
</dbReference>
<evidence type="ECO:0008006" key="4">
    <source>
        <dbReference type="Google" id="ProtNLM"/>
    </source>
</evidence>
<dbReference type="RefSeq" id="WP_228103471.1">
    <property type="nucleotide sequence ID" value="NZ_CP101637.1"/>
</dbReference>
<dbReference type="SUPFAM" id="SSF82171">
    <property type="entry name" value="DPP6 N-terminal domain-like"/>
    <property type="match status" value="1"/>
</dbReference>
<feature type="chain" id="PRO_5046409077" description="DUF5050 domain-containing protein" evidence="1">
    <location>
        <begin position="33"/>
        <end position="339"/>
    </location>
</feature>
<keyword evidence="3" id="KW-1185">Reference proteome</keyword>
<reference evidence="2 3" key="1">
    <citation type="submission" date="2022-07" db="EMBL/GenBank/DDBJ databases">
        <title>Genome sequence of Terrisporobacter mayombei DSM6539.</title>
        <authorList>
            <person name="Boeer T."/>
            <person name="Bengelsdorf F.R."/>
            <person name="Daniel R."/>
            <person name="Poehlein A."/>
        </authorList>
    </citation>
    <scope>NUCLEOTIDE SEQUENCE [LARGE SCALE GENOMIC DNA]</scope>
    <source>
        <strain evidence="2 3">DSM 6539</strain>
    </source>
</reference>
<evidence type="ECO:0000313" key="2">
    <source>
        <dbReference type="EMBL" id="WMT81306.1"/>
    </source>
</evidence>
<protein>
    <recommendedName>
        <fullName evidence="4">DUF5050 domain-containing protein</fullName>
    </recommendedName>
</protein>
<keyword evidence="1" id="KW-0732">Signal</keyword>
<evidence type="ECO:0000313" key="3">
    <source>
        <dbReference type="Proteomes" id="UP001235030"/>
    </source>
</evidence>
<feature type="signal peptide" evidence="1">
    <location>
        <begin position="1"/>
        <end position="32"/>
    </location>
</feature>
<accession>A0ABY9Q022</accession>
<sequence>MGKTRKLFKKYMPVFLSLMLLLSPVLSSVSEAESSSKSTTSTLSAKSGDYVYYSVYNKIYRVNTKNKQKKLIHYKKNWWSFDDIVVYKGYIYTVVDTCSGTGETYPYIYRVKTDGTNGKILDKGDNLKLDNGKIYYSKYNFKESNFYGTLKKYGIYRMNLDGSSKKSIKSGSTIYDFEIYKSNIYYQTSKNIYRISTSGKNNTRLLSSEGKEIISIYKGNIYYNKYDYNKQVNNVYKYNLSSKKITKVVSNGYGFATSDNCIYYSYTNSNWTKSYIYKKNMSTNKKSLITSKSSIYGATLEGNYIIYTSPGSNMNKNTRLSIIRNNGKENTTLDDFFVS</sequence>
<organism evidence="2 3">
    <name type="scientific">Terrisporobacter mayombei</name>
    <dbReference type="NCBI Taxonomy" id="1541"/>
    <lineage>
        <taxon>Bacteria</taxon>
        <taxon>Bacillati</taxon>
        <taxon>Bacillota</taxon>
        <taxon>Clostridia</taxon>
        <taxon>Peptostreptococcales</taxon>
        <taxon>Peptostreptococcaceae</taxon>
        <taxon>Terrisporobacter</taxon>
    </lineage>
</organism>
<dbReference type="Proteomes" id="UP001235030">
    <property type="component" value="Chromosome"/>
</dbReference>
<proteinExistence type="predicted"/>
<gene>
    <name evidence="2" type="ORF">TEMA_16460</name>
</gene>
<name>A0ABY9Q022_9FIRM</name>